<dbReference type="UniPathway" id="UPA00085"/>
<proteinExistence type="inferred from homology"/>
<comment type="subunit">
    <text evidence="10">Probably interacts with PlsX.</text>
</comment>
<comment type="similarity">
    <text evidence="10">Belongs to the PlsY family.</text>
</comment>
<dbReference type="RefSeq" id="WP_326832012.1">
    <property type="nucleotide sequence ID" value="NZ_VUMX01000018.1"/>
</dbReference>
<dbReference type="GO" id="GO:0008654">
    <property type="term" value="P:phospholipid biosynthetic process"/>
    <property type="evidence" value="ECO:0007669"/>
    <property type="project" value="UniProtKB-UniRule"/>
</dbReference>
<dbReference type="PANTHER" id="PTHR30309">
    <property type="entry name" value="INNER MEMBRANE PROTEIN YGIH"/>
    <property type="match status" value="1"/>
</dbReference>
<evidence type="ECO:0000256" key="2">
    <source>
        <dbReference type="ARBA" id="ARBA00022516"/>
    </source>
</evidence>
<keyword evidence="1 10" id="KW-1003">Cell membrane</keyword>
<dbReference type="HAMAP" id="MF_01043">
    <property type="entry name" value="PlsY"/>
    <property type="match status" value="1"/>
</dbReference>
<keyword evidence="6 10" id="KW-0443">Lipid metabolism</keyword>
<comment type="caution">
    <text evidence="11">The sequence shown here is derived from an EMBL/GenBank/DDBJ whole genome shotgun (WGS) entry which is preliminary data.</text>
</comment>
<keyword evidence="5 10" id="KW-1133">Transmembrane helix</keyword>
<protein>
    <recommendedName>
        <fullName evidence="10">Glycerol-3-phosphate acyltransferase</fullName>
    </recommendedName>
    <alternativeName>
        <fullName evidence="10">Acyl-PO4 G3P acyltransferase</fullName>
    </alternativeName>
    <alternativeName>
        <fullName evidence="10">Acyl-phosphate--glycerol-3-phosphate acyltransferase</fullName>
    </alternativeName>
    <alternativeName>
        <fullName evidence="10">G3P acyltransferase</fullName>
        <shortName evidence="10">GPAT</shortName>
        <ecNumber evidence="10">2.3.1.275</ecNumber>
    </alternativeName>
    <alternativeName>
        <fullName evidence="10">Lysophosphatidic acid synthase</fullName>
        <shortName evidence="10">LPA synthase</shortName>
    </alternativeName>
</protein>
<accession>A0A6A8MF12</accession>
<comment type="subcellular location">
    <subcellularLocation>
        <location evidence="10">Cell membrane</location>
        <topology evidence="10">Multi-pass membrane protein</topology>
    </subcellularLocation>
</comment>
<dbReference type="Pfam" id="PF02660">
    <property type="entry name" value="G3P_acyltransf"/>
    <property type="match status" value="1"/>
</dbReference>
<evidence type="ECO:0000256" key="4">
    <source>
        <dbReference type="ARBA" id="ARBA00022692"/>
    </source>
</evidence>
<gene>
    <name evidence="10" type="primary">plsY</name>
    <name evidence="11" type="ORF">FYJ62_07125</name>
</gene>
<comment type="pathway">
    <text evidence="10">Lipid metabolism; phospholipid metabolism.</text>
</comment>
<evidence type="ECO:0000256" key="10">
    <source>
        <dbReference type="HAMAP-Rule" id="MF_01043"/>
    </source>
</evidence>
<keyword evidence="8 10" id="KW-0594">Phospholipid biosynthesis</keyword>
<keyword evidence="3 10" id="KW-0808">Transferase</keyword>
<dbReference type="EMBL" id="VUMX01000018">
    <property type="protein sequence ID" value="MST87409.1"/>
    <property type="molecule type" value="Genomic_DNA"/>
</dbReference>
<dbReference type="NCBIfam" id="NF010987">
    <property type="entry name" value="PRK14411.1"/>
    <property type="match status" value="1"/>
</dbReference>
<reference evidence="11 12" key="1">
    <citation type="submission" date="2019-08" db="EMBL/GenBank/DDBJ databases">
        <title>In-depth cultivation of the pig gut microbiome towards novel bacterial diversity and tailored functional studies.</title>
        <authorList>
            <person name="Wylensek D."/>
            <person name="Hitch T.C.A."/>
            <person name="Clavel T."/>
        </authorList>
    </citation>
    <scope>NUCLEOTIDE SEQUENCE [LARGE SCALE GENOMIC DNA]</scope>
    <source>
        <strain evidence="11 12">Bifido-178-WT-2B</strain>
    </source>
</reference>
<evidence type="ECO:0000256" key="6">
    <source>
        <dbReference type="ARBA" id="ARBA00023098"/>
    </source>
</evidence>
<evidence type="ECO:0000256" key="5">
    <source>
        <dbReference type="ARBA" id="ARBA00022989"/>
    </source>
</evidence>
<feature type="transmembrane region" description="Helical" evidence="10">
    <location>
        <begin position="6"/>
        <end position="28"/>
    </location>
</feature>
<evidence type="ECO:0000256" key="9">
    <source>
        <dbReference type="ARBA" id="ARBA00023264"/>
    </source>
</evidence>
<feature type="transmembrane region" description="Helical" evidence="10">
    <location>
        <begin position="53"/>
        <end position="76"/>
    </location>
</feature>
<evidence type="ECO:0000313" key="11">
    <source>
        <dbReference type="EMBL" id="MST87409.1"/>
    </source>
</evidence>
<dbReference type="InterPro" id="IPR003811">
    <property type="entry name" value="G3P_acylTferase_PlsY"/>
</dbReference>
<keyword evidence="9 10" id="KW-1208">Phospholipid metabolism</keyword>
<dbReference type="EC" id="2.3.1.275" evidence="10"/>
<keyword evidence="7 10" id="KW-0472">Membrane</keyword>
<feature type="transmembrane region" description="Helical" evidence="10">
    <location>
        <begin position="161"/>
        <end position="177"/>
    </location>
</feature>
<feature type="transmembrane region" description="Helical" evidence="10">
    <location>
        <begin position="121"/>
        <end position="141"/>
    </location>
</feature>
<evidence type="ECO:0000256" key="8">
    <source>
        <dbReference type="ARBA" id="ARBA00023209"/>
    </source>
</evidence>
<organism evidence="11 12">
    <name type="scientific">Lactobacillus porci</name>
    <dbReference type="NCBI Taxonomy" id="2012477"/>
    <lineage>
        <taxon>Bacteria</taxon>
        <taxon>Bacillati</taxon>
        <taxon>Bacillota</taxon>
        <taxon>Bacilli</taxon>
        <taxon>Lactobacillales</taxon>
        <taxon>Lactobacillaceae</taxon>
        <taxon>Lactobacillus</taxon>
    </lineage>
</organism>
<dbReference type="Proteomes" id="UP000438120">
    <property type="component" value="Unassembled WGS sequence"/>
</dbReference>
<dbReference type="AlphaFoldDB" id="A0A6A8MF12"/>
<sequence length="205" mass="22518">MTGKCVALVIGYFFGNFISAMFVGKYYLHKDPTQYGSHNPGTANVGAVFGKKAGIMTCVGDLLKTLLAIVVVYAIYHSRLLIAYTGLGVVLGHCFPVMNHFRGGKAVAVAALLSVAYDWRAGLLTLLVALFLTAVMQNLTIPPLVFMILFSGYELTKSREAGIVFFVIVAIMAFKFRKDIYDFFTGHGKRVDILYSIKKKLGIKK</sequence>
<comment type="catalytic activity">
    <reaction evidence="10">
        <text>an acyl phosphate + sn-glycerol 3-phosphate = a 1-acyl-sn-glycero-3-phosphate + phosphate</text>
        <dbReference type="Rhea" id="RHEA:34075"/>
        <dbReference type="ChEBI" id="CHEBI:43474"/>
        <dbReference type="ChEBI" id="CHEBI:57597"/>
        <dbReference type="ChEBI" id="CHEBI:57970"/>
        <dbReference type="ChEBI" id="CHEBI:59918"/>
        <dbReference type="EC" id="2.3.1.275"/>
    </reaction>
</comment>
<keyword evidence="12" id="KW-1185">Reference proteome</keyword>
<dbReference type="GO" id="GO:0005886">
    <property type="term" value="C:plasma membrane"/>
    <property type="evidence" value="ECO:0007669"/>
    <property type="project" value="UniProtKB-SubCell"/>
</dbReference>
<feature type="transmembrane region" description="Helical" evidence="10">
    <location>
        <begin position="82"/>
        <end position="101"/>
    </location>
</feature>
<evidence type="ECO:0000313" key="12">
    <source>
        <dbReference type="Proteomes" id="UP000438120"/>
    </source>
</evidence>
<keyword evidence="4 10" id="KW-0812">Transmembrane</keyword>
<keyword evidence="2 10" id="KW-0444">Lipid biosynthesis</keyword>
<evidence type="ECO:0000256" key="1">
    <source>
        <dbReference type="ARBA" id="ARBA00022475"/>
    </source>
</evidence>
<evidence type="ECO:0000256" key="3">
    <source>
        <dbReference type="ARBA" id="ARBA00022679"/>
    </source>
</evidence>
<comment type="function">
    <text evidence="10">Catalyzes the transfer of an acyl group from acyl-phosphate (acyl-PO(4)) to glycerol-3-phosphate (G3P) to form lysophosphatidic acid (LPA). This enzyme utilizes acyl-phosphate as fatty acyl donor, but not acyl-CoA or acyl-ACP.</text>
</comment>
<dbReference type="SMART" id="SM01207">
    <property type="entry name" value="G3P_acyltransf"/>
    <property type="match status" value="1"/>
</dbReference>
<name>A0A6A8MF12_9LACO</name>
<dbReference type="GO" id="GO:0043772">
    <property type="term" value="F:acyl-phosphate glycerol-3-phosphate acyltransferase activity"/>
    <property type="evidence" value="ECO:0007669"/>
    <property type="project" value="UniProtKB-UniRule"/>
</dbReference>
<evidence type="ECO:0000256" key="7">
    <source>
        <dbReference type="ARBA" id="ARBA00023136"/>
    </source>
</evidence>